<comment type="catalytic activity">
    <reaction evidence="1 5">
        <text>dTDP-4-dehydro-6-deoxy-alpha-D-glucose = dTDP-4-dehydro-beta-L-rhamnose</text>
        <dbReference type="Rhea" id="RHEA:16969"/>
        <dbReference type="ChEBI" id="CHEBI:57649"/>
        <dbReference type="ChEBI" id="CHEBI:62830"/>
        <dbReference type="EC" id="5.1.3.13"/>
    </reaction>
</comment>
<gene>
    <name evidence="6" type="primary">rfbC</name>
    <name evidence="6" type="ORF">D7Y13_07135</name>
</gene>
<dbReference type="PANTHER" id="PTHR21047:SF2">
    <property type="entry name" value="THYMIDINE DIPHOSPHO-4-KETO-RHAMNOSE 3,5-EPIMERASE"/>
    <property type="match status" value="1"/>
</dbReference>
<evidence type="ECO:0000256" key="1">
    <source>
        <dbReference type="ARBA" id="ARBA00001298"/>
    </source>
</evidence>
<evidence type="ECO:0000256" key="2">
    <source>
        <dbReference type="ARBA" id="ARBA00001997"/>
    </source>
</evidence>
<comment type="similarity">
    <text evidence="5">Belongs to the dTDP-4-dehydrorhamnose 3,5-epimerase family.</text>
</comment>
<dbReference type="EMBL" id="RAWI01000035">
    <property type="protein sequence ID" value="RKI13766.1"/>
    <property type="molecule type" value="Genomic_DNA"/>
</dbReference>
<keyword evidence="7" id="KW-1185">Reference proteome</keyword>
<evidence type="ECO:0000313" key="6">
    <source>
        <dbReference type="EMBL" id="RKI13766.1"/>
    </source>
</evidence>
<evidence type="ECO:0000256" key="5">
    <source>
        <dbReference type="RuleBase" id="RU364069"/>
    </source>
</evidence>
<dbReference type="PANTHER" id="PTHR21047">
    <property type="entry name" value="DTDP-6-DEOXY-D-GLUCOSE-3,5 EPIMERASE"/>
    <property type="match status" value="1"/>
</dbReference>
<accession>A0ABX9QN80</accession>
<keyword evidence="5 6" id="KW-0413">Isomerase</keyword>
<sequence length="181" mass="20143">MKVTPLELPEVLLVEPKVFGDDRGFFLESYHAKRYADAGITGPFVQDNLSRSVKGTLRGLHFQEPNAQGKLVQCLSGAVWDVAVDVRRGSPTFGRWVAAELSFENKRQLWVPPGFAHGFCVLSDSADFFYKCTALYSPETERSVHWNDPDLAIPWPVSAPLLSGKDQQAPRLKDAPVLPVF</sequence>
<comment type="function">
    <text evidence="2 5">Catalyzes the epimerization of the C3' and C5'positions of dTDP-6-deoxy-D-xylo-4-hexulose, forming dTDP-6-deoxy-L-lyxo-4-hexulose.</text>
</comment>
<dbReference type="Gene3D" id="2.60.120.10">
    <property type="entry name" value="Jelly Rolls"/>
    <property type="match status" value="1"/>
</dbReference>
<dbReference type="CDD" id="cd00438">
    <property type="entry name" value="cupin_RmlC"/>
    <property type="match status" value="1"/>
</dbReference>
<evidence type="ECO:0000256" key="4">
    <source>
        <dbReference type="ARBA" id="ARBA00019595"/>
    </source>
</evidence>
<dbReference type="SUPFAM" id="SSF51182">
    <property type="entry name" value="RmlC-like cupins"/>
    <property type="match status" value="1"/>
</dbReference>
<comment type="pathway">
    <text evidence="5">Carbohydrate biosynthesis; dTDP-L-rhamnose biosynthesis.</text>
</comment>
<dbReference type="NCBIfam" id="TIGR01221">
    <property type="entry name" value="rmlC"/>
    <property type="match status" value="1"/>
</dbReference>
<dbReference type="RefSeq" id="WP_120535686.1">
    <property type="nucleotide sequence ID" value="NZ_RAWI01000035.1"/>
</dbReference>
<dbReference type="InterPro" id="IPR000888">
    <property type="entry name" value="RmlC-like"/>
</dbReference>
<evidence type="ECO:0000313" key="7">
    <source>
        <dbReference type="Proteomes" id="UP000278907"/>
    </source>
</evidence>
<organism evidence="6 7">
    <name type="scientific">Corallococcus praedator</name>
    <dbReference type="NCBI Taxonomy" id="2316724"/>
    <lineage>
        <taxon>Bacteria</taxon>
        <taxon>Pseudomonadati</taxon>
        <taxon>Myxococcota</taxon>
        <taxon>Myxococcia</taxon>
        <taxon>Myxococcales</taxon>
        <taxon>Cystobacterineae</taxon>
        <taxon>Myxococcaceae</taxon>
        <taxon>Corallococcus</taxon>
    </lineage>
</organism>
<dbReference type="InterPro" id="IPR014710">
    <property type="entry name" value="RmlC-like_jellyroll"/>
</dbReference>
<dbReference type="EC" id="5.1.3.13" evidence="3 5"/>
<comment type="subunit">
    <text evidence="5">Homodimer.</text>
</comment>
<evidence type="ECO:0000256" key="3">
    <source>
        <dbReference type="ARBA" id="ARBA00012098"/>
    </source>
</evidence>
<protein>
    <recommendedName>
        <fullName evidence="4 5">dTDP-4-dehydrorhamnose 3,5-epimerase</fullName>
        <ecNumber evidence="3 5">5.1.3.13</ecNumber>
    </recommendedName>
    <alternativeName>
        <fullName evidence="5">Thymidine diphospho-4-keto-rhamnose 3,5-epimerase</fullName>
    </alternativeName>
</protein>
<reference evidence="6 7" key="1">
    <citation type="submission" date="2018-09" db="EMBL/GenBank/DDBJ databases">
        <authorList>
            <person name="Livingstone P.G."/>
            <person name="Whitworth D.E."/>
        </authorList>
    </citation>
    <scope>NUCLEOTIDE SEQUENCE [LARGE SCALE GENOMIC DNA]</scope>
    <source>
        <strain evidence="6 7">CA031B</strain>
    </source>
</reference>
<dbReference type="InterPro" id="IPR011051">
    <property type="entry name" value="RmlC_Cupin_sf"/>
</dbReference>
<proteinExistence type="inferred from homology"/>
<comment type="caution">
    <text evidence="6">The sequence shown here is derived from an EMBL/GenBank/DDBJ whole genome shotgun (WGS) entry which is preliminary data.</text>
</comment>
<name>A0ABX9QN80_9BACT</name>
<dbReference type="Proteomes" id="UP000278907">
    <property type="component" value="Unassembled WGS sequence"/>
</dbReference>
<dbReference type="GO" id="GO:0008830">
    <property type="term" value="F:dTDP-4-dehydrorhamnose 3,5-epimerase activity"/>
    <property type="evidence" value="ECO:0007669"/>
    <property type="project" value="UniProtKB-EC"/>
</dbReference>
<dbReference type="Pfam" id="PF00908">
    <property type="entry name" value="dTDP_sugar_isom"/>
    <property type="match status" value="1"/>
</dbReference>